<sequence length="209" mass="24084">MVILNQNNDVEQLFPIVEIFHSVQGEGYHAGIPSIFIRFGGCNLRCPWCDTDFDIWTDMSIAEIVNELSKYDCDRIIFTGGEPALQDLVTLSGYLKPLGYYLSIETNGTIEIPSGTVDWICVSPKDQEYENIKIRQRIGDELKVVFLGQDLEMYSDLKEGFNHLFLQPLYDEGQSTEWNGMNFHSTFEKVRSNPEWRLSLQTHKWMGVE</sequence>
<feature type="binding site" evidence="8">
    <location>
        <position position="38"/>
    </location>
    <ligand>
        <name>substrate</name>
    </ligand>
</feature>
<evidence type="ECO:0000256" key="4">
    <source>
        <dbReference type="ARBA" id="ARBA00022842"/>
    </source>
</evidence>
<dbReference type="InterPro" id="IPR058240">
    <property type="entry name" value="rSAM_sf"/>
</dbReference>
<dbReference type="PIRSF" id="PIRSF000370">
    <property type="entry name" value="QueE"/>
    <property type="match status" value="1"/>
</dbReference>
<evidence type="ECO:0000259" key="9">
    <source>
        <dbReference type="PROSITE" id="PS51918"/>
    </source>
</evidence>
<organism evidence="10">
    <name type="scientific">uncultured Poseidoniia archaeon</name>
    <dbReference type="NCBI Taxonomy" id="1697135"/>
    <lineage>
        <taxon>Archaea</taxon>
        <taxon>Methanobacteriati</taxon>
        <taxon>Thermoplasmatota</taxon>
        <taxon>Candidatus Poseidoniia</taxon>
        <taxon>environmental samples</taxon>
    </lineage>
</organism>
<keyword evidence="2 8" id="KW-0949">S-adenosyl-L-methionine</keyword>
<dbReference type="HAMAP" id="MF_00917">
    <property type="entry name" value="QueE"/>
    <property type="match status" value="1"/>
</dbReference>
<evidence type="ECO:0000256" key="6">
    <source>
        <dbReference type="ARBA" id="ARBA00023014"/>
    </source>
</evidence>
<feature type="binding site" evidence="8">
    <location>
        <position position="79"/>
    </location>
    <ligand>
        <name>substrate</name>
    </ligand>
</feature>
<gene>
    <name evidence="8" type="primary">queE</name>
</gene>
<feature type="binding site" evidence="8">
    <location>
        <begin position="23"/>
        <end position="25"/>
    </location>
    <ligand>
        <name>substrate</name>
    </ligand>
</feature>
<feature type="binding site" evidence="8">
    <location>
        <position position="81"/>
    </location>
    <ligand>
        <name>S-adenosyl-L-methionine</name>
        <dbReference type="ChEBI" id="CHEBI:59789"/>
    </ligand>
</feature>
<dbReference type="GO" id="GO:1904047">
    <property type="term" value="F:S-adenosyl-L-methionine binding"/>
    <property type="evidence" value="ECO:0007669"/>
    <property type="project" value="UniProtKB-UniRule"/>
</dbReference>
<accession>A0A1B1TD59</accession>
<dbReference type="PANTHER" id="PTHR42836">
    <property type="entry name" value="7-CARBOXY-7-DEAZAGUANINE SYNTHASE"/>
    <property type="match status" value="1"/>
</dbReference>
<dbReference type="InterPro" id="IPR013785">
    <property type="entry name" value="Aldolase_TIM"/>
</dbReference>
<dbReference type="InterPro" id="IPR024924">
    <property type="entry name" value="7-CO-7-deazaguanine_synth-like"/>
</dbReference>
<feature type="binding site" evidence="8">
    <location>
        <position position="49"/>
    </location>
    <ligand>
        <name>[4Fe-4S] cluster</name>
        <dbReference type="ChEBI" id="CHEBI:49883"/>
        <note>4Fe-4S-S-AdoMet</note>
    </ligand>
</feature>
<keyword evidence="7 8" id="KW-0456">Lyase</keyword>
<dbReference type="CDD" id="cd01335">
    <property type="entry name" value="Radical_SAM"/>
    <property type="match status" value="1"/>
</dbReference>
<evidence type="ECO:0000256" key="5">
    <source>
        <dbReference type="ARBA" id="ARBA00023004"/>
    </source>
</evidence>
<evidence type="ECO:0000256" key="3">
    <source>
        <dbReference type="ARBA" id="ARBA00022723"/>
    </source>
</evidence>
<comment type="cofactor">
    <cofactor evidence="8">
        <name>[4Fe-4S] cluster</name>
        <dbReference type="ChEBI" id="CHEBI:49883"/>
    </cofactor>
    <text evidence="8">Binds 1 [4Fe-4S] cluster. The cluster is coordinated with 3 cysteines and an exchangeable S-adenosyl-L-methionine.</text>
</comment>
<comment type="function">
    <text evidence="8">Catalyzes the complex heterocyclic radical-mediated conversion of 6-carboxy-5,6,7,8-tetrahydropterin (CPH4) to 7-carboxy-7-deazaguanine (CDG), a step common to the biosynthetic pathways of all 7-deazapurine-containing compounds.</text>
</comment>
<dbReference type="GO" id="GO:0051539">
    <property type="term" value="F:4 iron, 4 sulfur cluster binding"/>
    <property type="evidence" value="ECO:0007669"/>
    <property type="project" value="UniProtKB-UniRule"/>
</dbReference>
<comment type="subunit">
    <text evidence="8">Homodimer.</text>
</comment>
<evidence type="ECO:0000256" key="1">
    <source>
        <dbReference type="ARBA" id="ARBA00022485"/>
    </source>
</evidence>
<dbReference type="GO" id="GO:0016840">
    <property type="term" value="F:carbon-nitrogen lyase activity"/>
    <property type="evidence" value="ECO:0007669"/>
    <property type="project" value="UniProtKB-UniRule"/>
</dbReference>
<feature type="binding site" evidence="8">
    <location>
        <begin position="48"/>
        <end position="50"/>
    </location>
    <ligand>
        <name>S-adenosyl-L-methionine</name>
        <dbReference type="ChEBI" id="CHEBI:59789"/>
    </ligand>
</feature>
<comment type="catalytic activity">
    <reaction evidence="8">
        <text>6-carboxy-5,6,7,8-tetrahydropterin + H(+) = 7-carboxy-7-carbaguanine + NH4(+)</text>
        <dbReference type="Rhea" id="RHEA:27974"/>
        <dbReference type="ChEBI" id="CHEBI:15378"/>
        <dbReference type="ChEBI" id="CHEBI:28938"/>
        <dbReference type="ChEBI" id="CHEBI:61032"/>
        <dbReference type="ChEBI" id="CHEBI:61036"/>
        <dbReference type="EC" id="4.3.99.3"/>
    </reaction>
</comment>
<dbReference type="InterPro" id="IPR007197">
    <property type="entry name" value="rSAM"/>
</dbReference>
<dbReference type="Pfam" id="PF04055">
    <property type="entry name" value="Radical_SAM"/>
    <property type="match status" value="1"/>
</dbReference>
<keyword evidence="1 8" id="KW-0004">4Fe-4S</keyword>
<comment type="cofactor">
    <cofactor evidence="8">
        <name>S-adenosyl-L-methionine</name>
        <dbReference type="ChEBI" id="CHEBI:59789"/>
    </cofactor>
    <text evidence="8">Binds 1 S-adenosyl-L-methionine per subunit.</text>
</comment>
<proteinExistence type="inferred from homology"/>
<comment type="similarity">
    <text evidence="8">Belongs to the radical SAM superfamily. 7-carboxy-7-deazaguanine synthase family.</text>
</comment>
<feature type="binding site" evidence="8">
    <location>
        <begin position="123"/>
        <end position="125"/>
    </location>
    <ligand>
        <name>S-adenosyl-L-methionine</name>
        <dbReference type="ChEBI" id="CHEBI:59789"/>
    </ligand>
</feature>
<feature type="binding site" evidence="8">
    <location>
        <position position="51"/>
    </location>
    <ligand>
        <name>Mg(2+)</name>
        <dbReference type="ChEBI" id="CHEBI:18420"/>
    </ligand>
</feature>
<dbReference type="SUPFAM" id="SSF102114">
    <property type="entry name" value="Radical SAM enzymes"/>
    <property type="match status" value="1"/>
</dbReference>
<protein>
    <recommendedName>
        <fullName evidence="8">7-carboxy-7-deazaguanine synthase</fullName>
        <shortName evidence="8">CDG synthase</shortName>
        <ecNumber evidence="8">4.3.99.3</ecNumber>
    </recommendedName>
    <alternativeName>
        <fullName evidence="8">Archaeosine biosynthesis protein QueE</fullName>
    </alternativeName>
</protein>
<feature type="domain" description="Radical SAM core" evidence="9">
    <location>
        <begin position="29"/>
        <end position="209"/>
    </location>
</feature>
<dbReference type="SFLD" id="SFLDS00029">
    <property type="entry name" value="Radical_SAM"/>
    <property type="match status" value="1"/>
</dbReference>
<evidence type="ECO:0000256" key="2">
    <source>
        <dbReference type="ARBA" id="ARBA00022691"/>
    </source>
</evidence>
<dbReference type="UniPathway" id="UPA00391"/>
<comment type="caution">
    <text evidence="8">Lacks conserved residue(s) required for the propagation of feature annotation.</text>
</comment>
<reference evidence="10" key="1">
    <citation type="submission" date="2014-11" db="EMBL/GenBank/DDBJ databases">
        <authorList>
            <person name="Zhu J."/>
            <person name="Qi W."/>
            <person name="Song R."/>
        </authorList>
    </citation>
    <scope>NUCLEOTIDE SEQUENCE</scope>
</reference>
<keyword evidence="4 8" id="KW-0460">Magnesium</keyword>
<dbReference type="EMBL" id="KP211879">
    <property type="protein sequence ID" value="ANV80218.1"/>
    <property type="molecule type" value="Genomic_DNA"/>
</dbReference>
<dbReference type="PANTHER" id="PTHR42836:SF1">
    <property type="entry name" value="7-CARBOXY-7-DEAZAGUANINE SYNTHASE"/>
    <property type="match status" value="1"/>
</dbReference>
<dbReference type="AlphaFoldDB" id="A0A1B1TD59"/>
<dbReference type="GO" id="GO:0000287">
    <property type="term" value="F:magnesium ion binding"/>
    <property type="evidence" value="ECO:0007669"/>
    <property type="project" value="UniProtKB-UniRule"/>
</dbReference>
<feature type="binding site" evidence="8">
    <location>
        <position position="42"/>
    </location>
    <ligand>
        <name>[4Fe-4S] cluster</name>
        <dbReference type="ChEBI" id="CHEBI:49883"/>
        <note>4Fe-4S-S-AdoMet</note>
    </ligand>
</feature>
<comment type="pathway">
    <text evidence="8">Purine metabolism; 7-cyano-7-deazaguanine biosynthesis.</text>
</comment>
<feature type="binding site" evidence="8">
    <location>
        <position position="46"/>
    </location>
    <ligand>
        <name>[4Fe-4S] cluster</name>
        <dbReference type="ChEBI" id="CHEBI:49883"/>
        <note>4Fe-4S-S-AdoMet</note>
    </ligand>
</feature>
<evidence type="ECO:0000256" key="7">
    <source>
        <dbReference type="ARBA" id="ARBA00023239"/>
    </source>
</evidence>
<reference evidence="10" key="2">
    <citation type="journal article" date="2015" name="ISME J.">
        <title>A new class of marine Euryarchaeota group II from the Mediterranean deep chlorophyll maximum.</title>
        <authorList>
            <person name="Martin-Cuadrado A.B."/>
            <person name="Garcia-Heredia I."/>
            <person name="Molto A.G."/>
            <person name="Lopez-Ubeda R."/>
            <person name="Kimes N."/>
            <person name="Lopez-Garcia P."/>
            <person name="Moreira D."/>
            <person name="Rodriguez-Valera F."/>
        </authorList>
    </citation>
    <scope>NUCLEOTIDE SEQUENCE</scope>
</reference>
<comment type="cofactor">
    <cofactor evidence="8">
        <name>Mg(2+)</name>
        <dbReference type="ChEBI" id="CHEBI:18420"/>
    </cofactor>
</comment>
<dbReference type="PROSITE" id="PS51918">
    <property type="entry name" value="RADICAL_SAM"/>
    <property type="match status" value="1"/>
</dbReference>
<evidence type="ECO:0000256" key="8">
    <source>
        <dbReference type="HAMAP-Rule" id="MF_00917"/>
    </source>
</evidence>
<dbReference type="Gene3D" id="3.20.20.70">
    <property type="entry name" value="Aldolase class I"/>
    <property type="match status" value="1"/>
</dbReference>
<dbReference type="EC" id="4.3.99.3" evidence="8"/>
<name>A0A1B1TD59_9ARCH</name>
<keyword evidence="6 8" id="KW-0411">Iron-sulfur</keyword>
<keyword evidence="3 8" id="KW-0479">Metal-binding</keyword>
<keyword evidence="5 8" id="KW-0408">Iron</keyword>
<evidence type="ECO:0000313" key="10">
    <source>
        <dbReference type="EMBL" id="ANV80218.1"/>
    </source>
</evidence>